<gene>
    <name evidence="1" type="ORF">KP004_12765</name>
</gene>
<evidence type="ECO:0000313" key="1">
    <source>
        <dbReference type="EMBL" id="QWV92092.1"/>
    </source>
</evidence>
<sequence length="105" mass="11767">MAERRKPTYDLAAFKAAFSAVERLAVTGTALRTAAALGFGRVEIVATIQSMQRGQFYKSMTAYADSRLWQDVYHVPSPVGLLYVKFTADVVTEFLLLSFKEKDHE</sequence>
<dbReference type="EMBL" id="CP076723">
    <property type="protein sequence ID" value="QWV92092.1"/>
    <property type="molecule type" value="Genomic_DNA"/>
</dbReference>
<protein>
    <submittedName>
        <fullName evidence="1">Type II toxin-antitoxin system MqsR family toxin</fullName>
    </submittedName>
</protein>
<dbReference type="RefSeq" id="WP_216798914.1">
    <property type="nucleotide sequence ID" value="NZ_CP076723.1"/>
</dbReference>
<reference evidence="1 2" key="1">
    <citation type="submission" date="2021-06" db="EMBL/GenBank/DDBJ databases">
        <title>Gemonas diversity in paddy soil.</title>
        <authorList>
            <person name="Liu G."/>
        </authorList>
    </citation>
    <scope>NUCLEOTIDE SEQUENCE [LARGE SCALE GENOMIC DNA]</scope>
    <source>
        <strain evidence="1 2">RG10</strain>
    </source>
</reference>
<dbReference type="CDD" id="cd12869">
    <property type="entry name" value="MqsR"/>
    <property type="match status" value="1"/>
</dbReference>
<evidence type="ECO:0000313" key="2">
    <source>
        <dbReference type="Proteomes" id="UP000683557"/>
    </source>
</evidence>
<accession>A0ABX8J537</accession>
<proteinExistence type="predicted"/>
<dbReference type="Proteomes" id="UP000683557">
    <property type="component" value="Chromosome"/>
</dbReference>
<dbReference type="Pfam" id="PF15723">
    <property type="entry name" value="MqsR_toxin"/>
    <property type="match status" value="1"/>
</dbReference>
<organism evidence="1 2">
    <name type="scientific">Geomonas oryzisoli</name>
    <dbReference type="NCBI Taxonomy" id="2847992"/>
    <lineage>
        <taxon>Bacteria</taxon>
        <taxon>Pseudomonadati</taxon>
        <taxon>Thermodesulfobacteriota</taxon>
        <taxon>Desulfuromonadia</taxon>
        <taxon>Geobacterales</taxon>
        <taxon>Geobacteraceae</taxon>
        <taxon>Geomonas</taxon>
    </lineage>
</organism>
<keyword evidence="2" id="KW-1185">Reference proteome</keyword>
<dbReference type="InterPro" id="IPR031451">
    <property type="entry name" value="MqsR_toxin"/>
</dbReference>
<name>A0ABX8J537_9BACT</name>